<dbReference type="GO" id="GO:0007165">
    <property type="term" value="P:signal transduction"/>
    <property type="evidence" value="ECO:0007669"/>
    <property type="project" value="InterPro"/>
</dbReference>
<dbReference type="PROSITE" id="PS50851">
    <property type="entry name" value="CHEW"/>
    <property type="match status" value="1"/>
</dbReference>
<dbReference type="Pfam" id="PF01584">
    <property type="entry name" value="CheW"/>
    <property type="match status" value="1"/>
</dbReference>
<feature type="domain" description="CheW-like" evidence="1">
    <location>
        <begin position="1"/>
        <end position="141"/>
    </location>
</feature>
<protein>
    <submittedName>
        <fullName evidence="2">Purine-binding chemotaxis protein CheW</fullName>
    </submittedName>
</protein>
<dbReference type="RefSeq" id="WP_207599860.1">
    <property type="nucleotide sequence ID" value="NZ_JAFNJU010000007.1"/>
</dbReference>
<dbReference type="Gene3D" id="2.30.30.40">
    <property type="entry name" value="SH3 Domains"/>
    <property type="match status" value="1"/>
</dbReference>
<dbReference type="InterPro" id="IPR039315">
    <property type="entry name" value="CheW"/>
</dbReference>
<dbReference type="GO" id="GO:0006935">
    <property type="term" value="P:chemotaxis"/>
    <property type="evidence" value="ECO:0007669"/>
    <property type="project" value="InterPro"/>
</dbReference>
<dbReference type="EMBL" id="JAFNJU010000007">
    <property type="protein sequence ID" value="MBO1265336.1"/>
    <property type="molecule type" value="Genomic_DNA"/>
</dbReference>
<organism evidence="2 3">
    <name type="scientific">Proteiniclasticum aestuarii</name>
    <dbReference type="NCBI Taxonomy" id="2817862"/>
    <lineage>
        <taxon>Bacteria</taxon>
        <taxon>Bacillati</taxon>
        <taxon>Bacillota</taxon>
        <taxon>Clostridia</taxon>
        <taxon>Eubacteriales</taxon>
        <taxon>Clostridiaceae</taxon>
        <taxon>Proteiniclasticum</taxon>
    </lineage>
</organism>
<evidence type="ECO:0000259" key="1">
    <source>
        <dbReference type="PROSITE" id="PS50851"/>
    </source>
</evidence>
<dbReference type="PANTHER" id="PTHR22617:SF23">
    <property type="entry name" value="CHEMOTAXIS PROTEIN CHEW"/>
    <property type="match status" value="1"/>
</dbReference>
<name>A0A939KJS1_9CLOT</name>
<reference evidence="2" key="1">
    <citation type="submission" date="2021-03" db="EMBL/GenBank/DDBJ databases">
        <title>Proteiniclasticum marinus sp. nov., isolated from tidal flat sediment.</title>
        <authorList>
            <person name="Namirimu T."/>
            <person name="Yang J.-A."/>
            <person name="Yang S.-H."/>
            <person name="Kim Y.-J."/>
            <person name="Kwon K.K."/>
        </authorList>
    </citation>
    <scope>NUCLEOTIDE SEQUENCE</scope>
    <source>
        <strain evidence="2">SCR006</strain>
    </source>
</reference>
<keyword evidence="3" id="KW-1185">Reference proteome</keyword>
<dbReference type="GO" id="GO:0005829">
    <property type="term" value="C:cytosol"/>
    <property type="evidence" value="ECO:0007669"/>
    <property type="project" value="TreeGrafter"/>
</dbReference>
<dbReference type="Gene3D" id="2.40.50.180">
    <property type="entry name" value="CheA-289, Domain 4"/>
    <property type="match status" value="1"/>
</dbReference>
<dbReference type="Proteomes" id="UP000664218">
    <property type="component" value="Unassembled WGS sequence"/>
</dbReference>
<dbReference type="AlphaFoldDB" id="A0A939KJS1"/>
<accession>A0A939KJS1</accession>
<comment type="caution">
    <text evidence="2">The sequence shown here is derived from an EMBL/GenBank/DDBJ whole genome shotgun (WGS) entry which is preliminary data.</text>
</comment>
<dbReference type="InterPro" id="IPR002545">
    <property type="entry name" value="CheW-lke_dom"/>
</dbReference>
<proteinExistence type="predicted"/>
<gene>
    <name evidence="2" type="ORF">J3A84_09870</name>
</gene>
<dbReference type="SUPFAM" id="SSF50341">
    <property type="entry name" value="CheW-like"/>
    <property type="match status" value="1"/>
</dbReference>
<evidence type="ECO:0000313" key="2">
    <source>
        <dbReference type="EMBL" id="MBO1265336.1"/>
    </source>
</evidence>
<dbReference type="PANTHER" id="PTHR22617">
    <property type="entry name" value="CHEMOTAXIS SENSOR HISTIDINE KINASE-RELATED"/>
    <property type="match status" value="1"/>
</dbReference>
<sequence length="156" mass="17943">MKQVIIFSNSNQNFALELDRIERIIEYSGPKKLPETADYIQGVIKYNEKVLPVIDLKMRLYGVEGEKKESSKIIVVLWKSAHLGLVVDDILGIRTIEDEAFEESRIGEESISSEYIRGFIKLEEDIIILMDTDKLFSFVQAKEILELEESLEVMEA</sequence>
<dbReference type="SMART" id="SM00260">
    <property type="entry name" value="CheW"/>
    <property type="match status" value="1"/>
</dbReference>
<evidence type="ECO:0000313" key="3">
    <source>
        <dbReference type="Proteomes" id="UP000664218"/>
    </source>
</evidence>
<dbReference type="InterPro" id="IPR036061">
    <property type="entry name" value="CheW-like_dom_sf"/>
</dbReference>